<evidence type="ECO:0000256" key="3">
    <source>
        <dbReference type="ARBA" id="ARBA00022840"/>
    </source>
</evidence>
<dbReference type="GO" id="GO:0036498">
    <property type="term" value="P:IRE1-mediated unfolded protein response"/>
    <property type="evidence" value="ECO:0007669"/>
    <property type="project" value="TreeGrafter"/>
</dbReference>
<organism evidence="6 7">
    <name type="scientific">Chironomus riparius</name>
    <dbReference type="NCBI Taxonomy" id="315576"/>
    <lineage>
        <taxon>Eukaryota</taxon>
        <taxon>Metazoa</taxon>
        <taxon>Ecdysozoa</taxon>
        <taxon>Arthropoda</taxon>
        <taxon>Hexapoda</taxon>
        <taxon>Insecta</taxon>
        <taxon>Pterygota</taxon>
        <taxon>Neoptera</taxon>
        <taxon>Endopterygota</taxon>
        <taxon>Diptera</taxon>
        <taxon>Nematocera</taxon>
        <taxon>Chironomoidea</taxon>
        <taxon>Chironomidae</taxon>
        <taxon>Chironominae</taxon>
        <taxon>Chironomus</taxon>
    </lineage>
</organism>
<protein>
    <recommendedName>
        <fullName evidence="8">Protein kinase domain-containing protein</fullName>
    </recommendedName>
</protein>
<reference evidence="6" key="1">
    <citation type="submission" date="2022-01" db="EMBL/GenBank/DDBJ databases">
        <authorList>
            <person name="King R."/>
        </authorList>
    </citation>
    <scope>NUCLEOTIDE SEQUENCE</scope>
</reference>
<keyword evidence="7" id="KW-1185">Reference proteome</keyword>
<dbReference type="Proteomes" id="UP001153620">
    <property type="component" value="Chromosome 2"/>
</dbReference>
<evidence type="ECO:0000259" key="4">
    <source>
        <dbReference type="PROSITE" id="PS50011"/>
    </source>
</evidence>
<dbReference type="Pfam" id="PF00069">
    <property type="entry name" value="Pkinase"/>
    <property type="match status" value="1"/>
</dbReference>
<reference evidence="6" key="2">
    <citation type="submission" date="2022-10" db="EMBL/GenBank/DDBJ databases">
        <authorList>
            <consortium name="ENA_rothamsted_submissions"/>
            <consortium name="culmorum"/>
            <person name="King R."/>
        </authorList>
    </citation>
    <scope>NUCLEOTIDE SEQUENCE</scope>
</reference>
<dbReference type="InterPro" id="IPR045133">
    <property type="entry name" value="IRE1/2-like"/>
</dbReference>
<keyword evidence="2" id="KW-0547">Nucleotide-binding</keyword>
<feature type="domain" description="KEN" evidence="5">
    <location>
        <begin position="297"/>
        <end position="427"/>
    </location>
</feature>
<dbReference type="GO" id="GO:0004674">
    <property type="term" value="F:protein serine/threonine kinase activity"/>
    <property type="evidence" value="ECO:0007669"/>
    <property type="project" value="InterPro"/>
</dbReference>
<evidence type="ECO:0008006" key="8">
    <source>
        <dbReference type="Google" id="ProtNLM"/>
    </source>
</evidence>
<dbReference type="Gene3D" id="1.10.510.10">
    <property type="entry name" value="Transferase(Phosphotransferase) domain 1"/>
    <property type="match status" value="1"/>
</dbReference>
<dbReference type="PANTHER" id="PTHR13954:SF6">
    <property type="entry name" value="NON-SPECIFIC SERINE_THREONINE PROTEIN KINASE"/>
    <property type="match status" value="1"/>
</dbReference>
<dbReference type="GO" id="GO:1990604">
    <property type="term" value="C:IRE1-TRAF2-ASK1 complex"/>
    <property type="evidence" value="ECO:0007669"/>
    <property type="project" value="TreeGrafter"/>
</dbReference>
<evidence type="ECO:0000256" key="1">
    <source>
        <dbReference type="ARBA" id="ARBA00022729"/>
    </source>
</evidence>
<dbReference type="PROSITE" id="PS51392">
    <property type="entry name" value="KEN"/>
    <property type="match status" value="1"/>
</dbReference>
<dbReference type="Gene3D" id="1.20.1440.180">
    <property type="entry name" value="KEN domain"/>
    <property type="match status" value="1"/>
</dbReference>
<evidence type="ECO:0000259" key="5">
    <source>
        <dbReference type="PROSITE" id="PS51392"/>
    </source>
</evidence>
<dbReference type="Pfam" id="PF06479">
    <property type="entry name" value="Ribonuc_2-5A"/>
    <property type="match status" value="1"/>
</dbReference>
<dbReference type="InterPro" id="IPR000719">
    <property type="entry name" value="Prot_kinase_dom"/>
</dbReference>
<dbReference type="GO" id="GO:0006397">
    <property type="term" value="P:mRNA processing"/>
    <property type="evidence" value="ECO:0007669"/>
    <property type="project" value="InterPro"/>
</dbReference>
<dbReference type="GO" id="GO:0051082">
    <property type="term" value="F:unfolded protein binding"/>
    <property type="evidence" value="ECO:0007669"/>
    <property type="project" value="TreeGrafter"/>
</dbReference>
<accession>A0A9N9RXS0</accession>
<dbReference type="OrthoDB" id="8187887at2759"/>
<feature type="domain" description="Protein kinase" evidence="4">
    <location>
        <begin position="1"/>
        <end position="294"/>
    </location>
</feature>
<dbReference type="InterPro" id="IPR010513">
    <property type="entry name" value="KEN_dom"/>
</dbReference>
<dbReference type="InterPro" id="IPR038357">
    <property type="entry name" value="KEN_sf"/>
</dbReference>
<dbReference type="Gene3D" id="3.30.200.20">
    <property type="entry name" value="Phosphorylase Kinase, domain 1"/>
    <property type="match status" value="1"/>
</dbReference>
<keyword evidence="3" id="KW-0067">ATP-binding</keyword>
<dbReference type="EMBL" id="OU895878">
    <property type="protein sequence ID" value="CAG9804505.1"/>
    <property type="molecule type" value="Genomic_DNA"/>
</dbReference>
<dbReference type="GO" id="GO:0004521">
    <property type="term" value="F:RNA endonuclease activity"/>
    <property type="evidence" value="ECO:0007669"/>
    <property type="project" value="InterPro"/>
</dbReference>
<dbReference type="GO" id="GO:0070059">
    <property type="term" value="P:intrinsic apoptotic signaling pathway in response to endoplasmic reticulum stress"/>
    <property type="evidence" value="ECO:0007669"/>
    <property type="project" value="TreeGrafter"/>
</dbReference>
<dbReference type="CDD" id="cd00180">
    <property type="entry name" value="PKc"/>
    <property type="match status" value="1"/>
</dbReference>
<evidence type="ECO:0000256" key="2">
    <source>
        <dbReference type="ARBA" id="ARBA00022741"/>
    </source>
</evidence>
<evidence type="ECO:0000313" key="7">
    <source>
        <dbReference type="Proteomes" id="UP001153620"/>
    </source>
</evidence>
<gene>
    <name evidence="6" type="ORF">CHIRRI_LOCUS7388</name>
</gene>
<dbReference type="GO" id="GO:0005524">
    <property type="term" value="F:ATP binding"/>
    <property type="evidence" value="ECO:0007669"/>
    <property type="project" value="UniProtKB-KW"/>
</dbReference>
<dbReference type="PROSITE" id="PS50011">
    <property type="entry name" value="PROTEIN_KINASE_DOM"/>
    <property type="match status" value="1"/>
</dbReference>
<sequence>MGNCGSIQESDDEQPTVNIRRQEIRSSLTRQEQSNCVVLCENPILVYISDFMLSNDGTNYGGKIFTGYSGKQQVWLKKICQHEKKKMEQELNILSQLSHQNIAIVLYPFDINEKECFLVTEKFGTNLKDSIGRKNYTQKMKIMLQLTDVMSYLQQNRIVHLELSPKNIYIDDETDQIKLINFHKSQKLQRQHTVYEFTDYINGYAAPEIIKQKKVFLSSDIYSLGCIFFFIVTNGFEMHQMEYENQAGKIAARINTIKDDSAFNVLCKDLIQKMLIFAPNKRISMSKIKEHPWSWSAERMTKLIVDVSKLTEKDSKFTSLLFKGSKKVIDGDWTLKLERHVIQTLQEIRQTYQTNNGLNQDDFKGTSILSLLRQLRNLHVHASNDKLVRIMGDNDEDFMMYWNGKFPLLICHLYKSKLDYESNQNGS</sequence>
<dbReference type="PANTHER" id="PTHR13954">
    <property type="entry name" value="IRE1-RELATED"/>
    <property type="match status" value="1"/>
</dbReference>
<dbReference type="AlphaFoldDB" id="A0A9N9RXS0"/>
<proteinExistence type="predicted"/>
<name>A0A9N9RXS0_9DIPT</name>
<dbReference type="SUPFAM" id="SSF56112">
    <property type="entry name" value="Protein kinase-like (PK-like)"/>
    <property type="match status" value="1"/>
</dbReference>
<keyword evidence="1" id="KW-0732">Signal</keyword>
<dbReference type="InterPro" id="IPR011009">
    <property type="entry name" value="Kinase-like_dom_sf"/>
</dbReference>
<evidence type="ECO:0000313" key="6">
    <source>
        <dbReference type="EMBL" id="CAG9804505.1"/>
    </source>
</evidence>